<keyword evidence="3" id="KW-1185">Reference proteome</keyword>
<evidence type="ECO:0000256" key="1">
    <source>
        <dbReference type="SAM" id="Phobius"/>
    </source>
</evidence>
<feature type="non-terminal residue" evidence="2">
    <location>
        <position position="49"/>
    </location>
</feature>
<keyword evidence="1" id="KW-0472">Membrane</keyword>
<sequence length="49" mass="5846">FLELTEYTREEILGRNCSTYTFMLYFLALWKKNYGVYNFTLGCCLEISS</sequence>
<gene>
    <name evidence="2" type="ORF">CISIN_1g0427723mg</name>
</gene>
<proteinExistence type="predicted"/>
<evidence type="ECO:0000313" key="2">
    <source>
        <dbReference type="EMBL" id="KDO68442.1"/>
    </source>
</evidence>
<dbReference type="AlphaFoldDB" id="A0A067FYB0"/>
<protein>
    <submittedName>
        <fullName evidence="2">Uncharacterized protein</fullName>
    </submittedName>
</protein>
<feature type="non-terminal residue" evidence="2">
    <location>
        <position position="1"/>
    </location>
</feature>
<reference evidence="2 3" key="1">
    <citation type="submission" date="2014-04" db="EMBL/GenBank/DDBJ databases">
        <authorList>
            <consortium name="International Citrus Genome Consortium"/>
            <person name="Gmitter F."/>
            <person name="Chen C."/>
            <person name="Farmerie W."/>
            <person name="Harkins T."/>
            <person name="Desany B."/>
            <person name="Mohiuddin M."/>
            <person name="Kodira C."/>
            <person name="Borodovsky M."/>
            <person name="Lomsadze A."/>
            <person name="Burns P."/>
            <person name="Jenkins J."/>
            <person name="Prochnik S."/>
            <person name="Shu S."/>
            <person name="Chapman J."/>
            <person name="Pitluck S."/>
            <person name="Schmutz J."/>
            <person name="Rokhsar D."/>
        </authorList>
    </citation>
    <scope>NUCLEOTIDE SEQUENCE</scope>
</reference>
<feature type="transmembrane region" description="Helical" evidence="1">
    <location>
        <begin position="12"/>
        <end position="30"/>
    </location>
</feature>
<dbReference type="Proteomes" id="UP000027120">
    <property type="component" value="Unassembled WGS sequence"/>
</dbReference>
<keyword evidence="1" id="KW-0812">Transmembrane</keyword>
<name>A0A067FYB0_CITSI</name>
<organism evidence="2 3">
    <name type="scientific">Citrus sinensis</name>
    <name type="common">Sweet orange</name>
    <name type="synonym">Citrus aurantium var. sinensis</name>
    <dbReference type="NCBI Taxonomy" id="2711"/>
    <lineage>
        <taxon>Eukaryota</taxon>
        <taxon>Viridiplantae</taxon>
        <taxon>Streptophyta</taxon>
        <taxon>Embryophyta</taxon>
        <taxon>Tracheophyta</taxon>
        <taxon>Spermatophyta</taxon>
        <taxon>Magnoliopsida</taxon>
        <taxon>eudicotyledons</taxon>
        <taxon>Gunneridae</taxon>
        <taxon>Pentapetalae</taxon>
        <taxon>rosids</taxon>
        <taxon>malvids</taxon>
        <taxon>Sapindales</taxon>
        <taxon>Rutaceae</taxon>
        <taxon>Aurantioideae</taxon>
        <taxon>Citrus</taxon>
    </lineage>
</organism>
<accession>A0A067FYB0</accession>
<evidence type="ECO:0000313" key="3">
    <source>
        <dbReference type="Proteomes" id="UP000027120"/>
    </source>
</evidence>
<keyword evidence="1" id="KW-1133">Transmembrane helix</keyword>
<dbReference type="EMBL" id="KK784895">
    <property type="protein sequence ID" value="KDO68442.1"/>
    <property type="molecule type" value="Genomic_DNA"/>
</dbReference>